<accession>A0A4Z2J3Y1</accession>
<dbReference type="AlphaFoldDB" id="A0A4Z2J3Y1"/>
<evidence type="ECO:0000313" key="4">
    <source>
        <dbReference type="Proteomes" id="UP000314294"/>
    </source>
</evidence>
<evidence type="ECO:0000256" key="1">
    <source>
        <dbReference type="SAM" id="MobiDB-lite"/>
    </source>
</evidence>
<reference evidence="3 4" key="1">
    <citation type="submission" date="2019-03" db="EMBL/GenBank/DDBJ databases">
        <title>First draft genome of Liparis tanakae, snailfish: a comprehensive survey of snailfish specific genes.</title>
        <authorList>
            <person name="Kim W."/>
            <person name="Song I."/>
            <person name="Jeong J.-H."/>
            <person name="Kim D."/>
            <person name="Kim S."/>
            <person name="Ryu S."/>
            <person name="Song J.Y."/>
            <person name="Lee S.K."/>
        </authorList>
    </citation>
    <scope>NUCLEOTIDE SEQUENCE [LARGE SCALE GENOMIC DNA]</scope>
    <source>
        <tissue evidence="3">Muscle</tissue>
    </source>
</reference>
<organism evidence="3 4">
    <name type="scientific">Liparis tanakae</name>
    <name type="common">Tanaka's snailfish</name>
    <dbReference type="NCBI Taxonomy" id="230148"/>
    <lineage>
        <taxon>Eukaryota</taxon>
        <taxon>Metazoa</taxon>
        <taxon>Chordata</taxon>
        <taxon>Craniata</taxon>
        <taxon>Vertebrata</taxon>
        <taxon>Euteleostomi</taxon>
        <taxon>Actinopterygii</taxon>
        <taxon>Neopterygii</taxon>
        <taxon>Teleostei</taxon>
        <taxon>Neoteleostei</taxon>
        <taxon>Acanthomorphata</taxon>
        <taxon>Eupercaria</taxon>
        <taxon>Perciformes</taxon>
        <taxon>Cottioidei</taxon>
        <taxon>Cottales</taxon>
        <taxon>Liparidae</taxon>
        <taxon>Liparis</taxon>
    </lineage>
</organism>
<keyword evidence="2" id="KW-1133">Transmembrane helix</keyword>
<dbReference type="EMBL" id="SRLO01000024">
    <property type="protein sequence ID" value="TNN84900.1"/>
    <property type="molecule type" value="Genomic_DNA"/>
</dbReference>
<dbReference type="Proteomes" id="UP000314294">
    <property type="component" value="Unassembled WGS sequence"/>
</dbReference>
<evidence type="ECO:0000313" key="3">
    <source>
        <dbReference type="EMBL" id="TNN84900.1"/>
    </source>
</evidence>
<comment type="caution">
    <text evidence="3">The sequence shown here is derived from an EMBL/GenBank/DDBJ whole genome shotgun (WGS) entry which is preliminary data.</text>
</comment>
<sequence length="70" mass="7476">MWGEREARKGGKWSREGDELRGVFSLAAIVIICSVVITALGVCCLDQTTDGGGQTEQLQTELNPPLQAAT</sequence>
<protein>
    <submittedName>
        <fullName evidence="3">Uncharacterized protein</fullName>
    </submittedName>
</protein>
<keyword evidence="2" id="KW-0472">Membrane</keyword>
<keyword evidence="2" id="KW-0812">Transmembrane</keyword>
<feature type="region of interest" description="Disordered" evidence="1">
    <location>
        <begin position="50"/>
        <end position="70"/>
    </location>
</feature>
<evidence type="ECO:0000256" key="2">
    <source>
        <dbReference type="SAM" id="Phobius"/>
    </source>
</evidence>
<name>A0A4Z2J3Y1_9TELE</name>
<gene>
    <name evidence="3" type="ORF">EYF80_004945</name>
</gene>
<keyword evidence="4" id="KW-1185">Reference proteome</keyword>
<feature type="transmembrane region" description="Helical" evidence="2">
    <location>
        <begin position="20"/>
        <end position="42"/>
    </location>
</feature>
<proteinExistence type="predicted"/>